<protein>
    <recommendedName>
        <fullName evidence="1">C-type lectin domain-containing protein</fullName>
    </recommendedName>
</protein>
<organism evidence="2 3">
    <name type="scientific">Caenorhabditis auriculariae</name>
    <dbReference type="NCBI Taxonomy" id="2777116"/>
    <lineage>
        <taxon>Eukaryota</taxon>
        <taxon>Metazoa</taxon>
        <taxon>Ecdysozoa</taxon>
        <taxon>Nematoda</taxon>
        <taxon>Chromadorea</taxon>
        <taxon>Rhabditida</taxon>
        <taxon>Rhabditina</taxon>
        <taxon>Rhabditomorpha</taxon>
        <taxon>Rhabditoidea</taxon>
        <taxon>Rhabditidae</taxon>
        <taxon>Peloderinae</taxon>
        <taxon>Caenorhabditis</taxon>
    </lineage>
</organism>
<dbReference type="EMBL" id="CAJGYM010000027">
    <property type="protein sequence ID" value="CAD6192357.1"/>
    <property type="molecule type" value="Genomic_DNA"/>
</dbReference>
<dbReference type="SUPFAM" id="SSF56436">
    <property type="entry name" value="C-type lectin-like"/>
    <property type="match status" value="1"/>
</dbReference>
<comment type="caution">
    <text evidence="2">The sequence shown here is derived from an EMBL/GenBank/DDBJ whole genome shotgun (WGS) entry which is preliminary data.</text>
</comment>
<dbReference type="AlphaFoldDB" id="A0A8S1HAH2"/>
<dbReference type="InterPro" id="IPR016187">
    <property type="entry name" value="CTDL_fold"/>
</dbReference>
<dbReference type="InterPro" id="IPR050111">
    <property type="entry name" value="C-type_lectin/snaclec_domain"/>
</dbReference>
<dbReference type="Gene3D" id="3.10.100.10">
    <property type="entry name" value="Mannose-Binding Protein A, subunit A"/>
    <property type="match status" value="1"/>
</dbReference>
<dbReference type="PROSITE" id="PS50041">
    <property type="entry name" value="C_TYPE_LECTIN_2"/>
    <property type="match status" value="1"/>
</dbReference>
<reference evidence="2" key="1">
    <citation type="submission" date="2020-10" db="EMBL/GenBank/DDBJ databases">
        <authorList>
            <person name="Kikuchi T."/>
        </authorList>
    </citation>
    <scope>NUCLEOTIDE SEQUENCE</scope>
    <source>
        <strain evidence="2">NKZ352</strain>
    </source>
</reference>
<dbReference type="OrthoDB" id="5877732at2759"/>
<dbReference type="CDD" id="cd00037">
    <property type="entry name" value="CLECT"/>
    <property type="match status" value="1"/>
</dbReference>
<name>A0A8S1HAH2_9PELO</name>
<evidence type="ECO:0000313" key="3">
    <source>
        <dbReference type="Proteomes" id="UP000835052"/>
    </source>
</evidence>
<gene>
    <name evidence="2" type="ORF">CAUJ_LOCUS8276</name>
</gene>
<dbReference type="Pfam" id="PF00059">
    <property type="entry name" value="Lectin_C"/>
    <property type="match status" value="1"/>
</dbReference>
<dbReference type="InterPro" id="IPR016186">
    <property type="entry name" value="C-type_lectin-like/link_sf"/>
</dbReference>
<dbReference type="InterPro" id="IPR001304">
    <property type="entry name" value="C-type_lectin-like"/>
</dbReference>
<dbReference type="PANTHER" id="PTHR22803">
    <property type="entry name" value="MANNOSE, PHOSPHOLIPASE, LECTIN RECEPTOR RELATED"/>
    <property type="match status" value="1"/>
</dbReference>
<accession>A0A8S1HAH2</accession>
<evidence type="ECO:0000259" key="1">
    <source>
        <dbReference type="PROSITE" id="PS50041"/>
    </source>
</evidence>
<proteinExistence type="predicted"/>
<evidence type="ECO:0000313" key="2">
    <source>
        <dbReference type="EMBL" id="CAD6192357.1"/>
    </source>
</evidence>
<feature type="domain" description="C-type lectin" evidence="1">
    <location>
        <begin position="18"/>
        <end position="135"/>
    </location>
</feature>
<dbReference type="SMART" id="SM00034">
    <property type="entry name" value="CLECT"/>
    <property type="match status" value="1"/>
</dbReference>
<keyword evidence="3" id="KW-1185">Reference proteome</keyword>
<dbReference type="Proteomes" id="UP000835052">
    <property type="component" value="Unassembled WGS sequence"/>
</dbReference>
<sequence length="150" mass="16669">MEFSAFCNFGCPNGWMPYDHDCFRSVVETVTFNQAEANCRSIGGHLATFSSAMQQISMKGLLFDVPDDRQVVLPEVQTIWIGLWISESQWKWMDDSPLTYSYFSSTAATTIGSCGMIVNSLSAKTDRGKWTPADCATNATAYLCETPTIF</sequence>